<organism evidence="2">
    <name type="scientific">Anguilla anguilla</name>
    <name type="common">European freshwater eel</name>
    <name type="synonym">Muraena anguilla</name>
    <dbReference type="NCBI Taxonomy" id="7936"/>
    <lineage>
        <taxon>Eukaryota</taxon>
        <taxon>Metazoa</taxon>
        <taxon>Chordata</taxon>
        <taxon>Craniata</taxon>
        <taxon>Vertebrata</taxon>
        <taxon>Euteleostomi</taxon>
        <taxon>Actinopterygii</taxon>
        <taxon>Neopterygii</taxon>
        <taxon>Teleostei</taxon>
        <taxon>Anguilliformes</taxon>
        <taxon>Anguillidae</taxon>
        <taxon>Anguilla</taxon>
    </lineage>
</organism>
<reference evidence="2" key="2">
    <citation type="journal article" date="2015" name="Fish Shellfish Immunol.">
        <title>Early steps in the European eel (Anguilla anguilla)-Vibrio vulnificus interaction in the gills: Role of the RtxA13 toxin.</title>
        <authorList>
            <person name="Callol A."/>
            <person name="Pajuelo D."/>
            <person name="Ebbesson L."/>
            <person name="Teles M."/>
            <person name="MacKenzie S."/>
            <person name="Amaro C."/>
        </authorList>
    </citation>
    <scope>NUCLEOTIDE SEQUENCE</scope>
</reference>
<evidence type="ECO:0000256" key="1">
    <source>
        <dbReference type="SAM" id="MobiDB-lite"/>
    </source>
</evidence>
<sequence>MPSIQLLSIPAYPGQRRGGCWSLPQHALGERQEYTLDRSPHTPSTHPYEQFRASS</sequence>
<feature type="region of interest" description="Disordered" evidence="1">
    <location>
        <begin position="34"/>
        <end position="55"/>
    </location>
</feature>
<name>A0A0E9TFC2_ANGAN</name>
<accession>A0A0E9TFC2</accession>
<protein>
    <submittedName>
        <fullName evidence="2">Uncharacterized protein</fullName>
    </submittedName>
</protein>
<reference evidence="2" key="1">
    <citation type="submission" date="2014-11" db="EMBL/GenBank/DDBJ databases">
        <authorList>
            <person name="Amaro Gonzalez C."/>
        </authorList>
    </citation>
    <scope>NUCLEOTIDE SEQUENCE</scope>
</reference>
<dbReference type="AlphaFoldDB" id="A0A0E9TFC2"/>
<feature type="compositionally biased region" description="Polar residues" evidence="1">
    <location>
        <begin position="41"/>
        <end position="55"/>
    </location>
</feature>
<evidence type="ECO:0000313" key="2">
    <source>
        <dbReference type="EMBL" id="JAH52167.1"/>
    </source>
</evidence>
<proteinExistence type="predicted"/>
<dbReference type="EMBL" id="GBXM01056410">
    <property type="protein sequence ID" value="JAH52167.1"/>
    <property type="molecule type" value="Transcribed_RNA"/>
</dbReference>